<dbReference type="AlphaFoldDB" id="A0A4Y2U568"/>
<name>A0A4Y2U568_ARAVE</name>
<dbReference type="Proteomes" id="UP000499080">
    <property type="component" value="Unassembled WGS sequence"/>
</dbReference>
<evidence type="ECO:0000313" key="1">
    <source>
        <dbReference type="EMBL" id="GBO07772.1"/>
    </source>
</evidence>
<reference evidence="1 2" key="1">
    <citation type="journal article" date="2019" name="Sci. Rep.">
        <title>Orb-weaving spider Araneus ventricosus genome elucidates the spidroin gene catalogue.</title>
        <authorList>
            <person name="Kono N."/>
            <person name="Nakamura H."/>
            <person name="Ohtoshi R."/>
            <person name="Moran D.A.P."/>
            <person name="Shinohara A."/>
            <person name="Yoshida Y."/>
            <person name="Fujiwara M."/>
            <person name="Mori M."/>
            <person name="Tomita M."/>
            <person name="Arakawa K."/>
        </authorList>
    </citation>
    <scope>NUCLEOTIDE SEQUENCE [LARGE SCALE GENOMIC DNA]</scope>
</reference>
<sequence length="83" mass="9666">MTRGALLVVMESPAYDQFGDFVERKLIERLYSTDGGYMLELELSNLIERLYSTDGGYMLELNSKPKFRIMESTKQEIFIFGRI</sequence>
<comment type="caution">
    <text evidence="1">The sequence shown here is derived from an EMBL/GenBank/DDBJ whole genome shotgun (WGS) entry which is preliminary data.</text>
</comment>
<gene>
    <name evidence="1" type="ORF">AVEN_56122_1</name>
</gene>
<accession>A0A4Y2U568</accession>
<protein>
    <submittedName>
        <fullName evidence="1">Uncharacterized protein</fullName>
    </submittedName>
</protein>
<organism evidence="1 2">
    <name type="scientific">Araneus ventricosus</name>
    <name type="common">Orbweaver spider</name>
    <name type="synonym">Epeira ventricosa</name>
    <dbReference type="NCBI Taxonomy" id="182803"/>
    <lineage>
        <taxon>Eukaryota</taxon>
        <taxon>Metazoa</taxon>
        <taxon>Ecdysozoa</taxon>
        <taxon>Arthropoda</taxon>
        <taxon>Chelicerata</taxon>
        <taxon>Arachnida</taxon>
        <taxon>Araneae</taxon>
        <taxon>Araneomorphae</taxon>
        <taxon>Entelegynae</taxon>
        <taxon>Araneoidea</taxon>
        <taxon>Araneidae</taxon>
        <taxon>Araneus</taxon>
    </lineage>
</organism>
<proteinExistence type="predicted"/>
<evidence type="ECO:0000313" key="2">
    <source>
        <dbReference type="Proteomes" id="UP000499080"/>
    </source>
</evidence>
<keyword evidence="2" id="KW-1185">Reference proteome</keyword>
<dbReference type="EMBL" id="BGPR01033711">
    <property type="protein sequence ID" value="GBO07772.1"/>
    <property type="molecule type" value="Genomic_DNA"/>
</dbReference>